<dbReference type="GO" id="GO:0009507">
    <property type="term" value="C:chloroplast"/>
    <property type="evidence" value="ECO:0007669"/>
    <property type="project" value="UniProtKB-SubCell"/>
</dbReference>
<dbReference type="InterPro" id="IPR027417">
    <property type="entry name" value="P-loop_NTPase"/>
</dbReference>
<dbReference type="InterPro" id="IPR025313">
    <property type="entry name" value="SPB4-like_CTE"/>
</dbReference>
<dbReference type="Gene3D" id="3.40.50.300">
    <property type="entry name" value="P-loop containing nucleotide triphosphate hydrolases"/>
    <property type="match status" value="2"/>
</dbReference>
<keyword evidence="4 7" id="KW-0347">Helicase</keyword>
<evidence type="ECO:0000256" key="4">
    <source>
        <dbReference type="ARBA" id="ARBA00022806"/>
    </source>
</evidence>
<dbReference type="SUPFAM" id="SSF52540">
    <property type="entry name" value="P-loop containing nucleoside triphosphate hydrolases"/>
    <property type="match status" value="1"/>
</dbReference>
<dbReference type="AlphaFoldDB" id="J7G880"/>
<dbReference type="Pfam" id="PF13959">
    <property type="entry name" value="CTE_SPB4"/>
    <property type="match status" value="1"/>
</dbReference>
<dbReference type="InterPro" id="IPR011545">
    <property type="entry name" value="DEAD/DEAH_box_helicase_dom"/>
</dbReference>
<reference evidence="11 12" key="1">
    <citation type="journal article" date="2012" name="Genome Biol. Evol.">
        <title>Nucleomorph genome sequence of the cryptophyte alga Chroomonas mesostigmatica CCMP1168 reveals lineage-specific gene loss and genome complexity.</title>
        <authorList>
            <person name="Moore C.E."/>
            <person name="Curtis B."/>
            <person name="Mills T."/>
            <person name="Tanifuji G."/>
            <person name="Archibald J.M."/>
        </authorList>
    </citation>
    <scope>NUCLEOTIDE SEQUENCE [LARGE SCALE GENOMIC DNA]</scope>
    <source>
        <strain evidence="11 12">CCMP1168</strain>
    </source>
</reference>
<comment type="subcellular location">
    <subcellularLocation>
        <location evidence="1">Plastid</location>
        <location evidence="1">Chloroplast</location>
    </subcellularLocation>
</comment>
<evidence type="ECO:0000313" key="11">
    <source>
        <dbReference type="EMBL" id="AFP65493.1"/>
    </source>
</evidence>
<comment type="domain">
    <text evidence="8">The Q motif is unique to and characteristic of the DEAD box family of RNA helicases and controls ATP binding and hydrolysis.</text>
</comment>
<dbReference type="Proteomes" id="UP000243348">
    <property type="component" value="Nucleomorph 2"/>
</dbReference>
<keyword evidence="2 7" id="KW-0547">Nucleotide-binding</keyword>
<evidence type="ECO:0000256" key="2">
    <source>
        <dbReference type="ARBA" id="ARBA00022741"/>
    </source>
</evidence>
<feature type="domain" description="Helicase ATP-binding" evidence="9">
    <location>
        <begin position="68"/>
        <end position="243"/>
    </location>
</feature>
<geneLocation type="nucleomorph" evidence="11"/>
<evidence type="ECO:0000259" key="9">
    <source>
        <dbReference type="PROSITE" id="PS51192"/>
    </source>
</evidence>
<evidence type="ECO:0000256" key="6">
    <source>
        <dbReference type="ARBA" id="ARBA00022884"/>
    </source>
</evidence>
<dbReference type="SMART" id="SM01178">
    <property type="entry name" value="DUF4217"/>
    <property type="match status" value="1"/>
</dbReference>
<dbReference type="InterPro" id="IPR014001">
    <property type="entry name" value="Helicase_ATP-bd"/>
</dbReference>
<dbReference type="Pfam" id="PF00271">
    <property type="entry name" value="Helicase_C"/>
    <property type="match status" value="1"/>
</dbReference>
<dbReference type="PROSITE" id="PS51192">
    <property type="entry name" value="HELICASE_ATP_BIND_1"/>
    <property type="match status" value="1"/>
</dbReference>
<comment type="catalytic activity">
    <reaction evidence="8">
        <text>ATP + H2O = ADP + phosphate + H(+)</text>
        <dbReference type="Rhea" id="RHEA:13065"/>
        <dbReference type="ChEBI" id="CHEBI:15377"/>
        <dbReference type="ChEBI" id="CHEBI:15378"/>
        <dbReference type="ChEBI" id="CHEBI:30616"/>
        <dbReference type="ChEBI" id="CHEBI:43474"/>
        <dbReference type="ChEBI" id="CHEBI:456216"/>
        <dbReference type="EC" id="3.6.4.13"/>
    </reaction>
</comment>
<keyword evidence="5 7" id="KW-0067">ATP-binding</keyword>
<keyword evidence="6 8" id="KW-0694">RNA-binding</keyword>
<name>J7G880_9CRYP</name>
<gene>
    <name evidence="11" type="primary">has1</name>
    <name evidence="11" type="ORF">CMESO_326</name>
</gene>
<dbReference type="GO" id="GO:0016887">
    <property type="term" value="F:ATP hydrolysis activity"/>
    <property type="evidence" value="ECO:0007669"/>
    <property type="project" value="RHEA"/>
</dbReference>
<comment type="similarity">
    <text evidence="7">Belongs to the DEAD box helicase family.</text>
</comment>
<dbReference type="InterPro" id="IPR000629">
    <property type="entry name" value="RNA-helicase_DEAD-box_CS"/>
</dbReference>
<feature type="domain" description="Helicase C-terminal" evidence="10">
    <location>
        <begin position="257"/>
        <end position="417"/>
    </location>
</feature>
<evidence type="ECO:0000259" key="10">
    <source>
        <dbReference type="PROSITE" id="PS51194"/>
    </source>
</evidence>
<comment type="function">
    <text evidence="8">RNA helicase.</text>
</comment>
<dbReference type="PROSITE" id="PS51194">
    <property type="entry name" value="HELICASE_CTER"/>
    <property type="match status" value="1"/>
</dbReference>
<dbReference type="PANTHER" id="PTHR24031">
    <property type="entry name" value="RNA HELICASE"/>
    <property type="match status" value="1"/>
</dbReference>
<proteinExistence type="inferred from homology"/>
<dbReference type="PROSITE" id="PS00039">
    <property type="entry name" value="DEAD_ATP_HELICASE"/>
    <property type="match status" value="1"/>
</dbReference>
<dbReference type="InterPro" id="IPR001650">
    <property type="entry name" value="Helicase_C-like"/>
</dbReference>
<evidence type="ECO:0000256" key="8">
    <source>
        <dbReference type="RuleBase" id="RU365068"/>
    </source>
</evidence>
<sequence length="474" mass="55629">MKKFKKLITFENCFSRKIKKKNKWLQRLKKNSVLTKQTFEKCFLSKPTIIRLLEQFYTHMTKIQKISIPFQICGFDILGSARTGSGKTLAFLIPMIEFFYSIKWNANNGTGGLVLTPTRELSLQNYYVLKDLLKYHTHTFGIIMGGSNKKIEIEKIKKKPIILVATPGRLLDHLRNTRYIQTNNLQFLIIDEADRCLEIGFEAEIISIIRLLPKNRQTILFSATQTKNVCNLAKISFRKDPVYIETETEKIKNFNPDVEQGFVICQPEDRLVLLFALLKRNTKKKIITFFSSCNEVKFFFSLFKKIGLNILELHGKQKQFKRICSFFNFCKAKESILFCTDVAARGLDIPSVDWIIQFNPPLEPKEYIHRIGRTGRGVHRKGWTLLFLQSTEIGFLKFLKREKIKIKEYDFQKKNFLILNQRIIYLIQKNLYLKKLSKEAYDSFLKSYKSHRLKDIFDIKKINIFSLKKSFGIV</sequence>
<dbReference type="Pfam" id="PF00270">
    <property type="entry name" value="DEAD"/>
    <property type="match status" value="1"/>
</dbReference>
<evidence type="ECO:0000313" key="12">
    <source>
        <dbReference type="Proteomes" id="UP000243348"/>
    </source>
</evidence>
<dbReference type="GO" id="GO:0003723">
    <property type="term" value="F:RNA binding"/>
    <property type="evidence" value="ECO:0007669"/>
    <property type="project" value="UniProtKB-UniRule"/>
</dbReference>
<evidence type="ECO:0000256" key="5">
    <source>
        <dbReference type="ARBA" id="ARBA00022840"/>
    </source>
</evidence>
<dbReference type="GO" id="GO:0003724">
    <property type="term" value="F:RNA helicase activity"/>
    <property type="evidence" value="ECO:0007669"/>
    <property type="project" value="UniProtKB-EC"/>
</dbReference>
<keyword evidence="3 7" id="KW-0378">Hydrolase</keyword>
<dbReference type="SMART" id="SM00487">
    <property type="entry name" value="DEXDc"/>
    <property type="match status" value="1"/>
</dbReference>
<dbReference type="GO" id="GO:0005524">
    <property type="term" value="F:ATP binding"/>
    <property type="evidence" value="ECO:0007669"/>
    <property type="project" value="UniProtKB-UniRule"/>
</dbReference>
<evidence type="ECO:0000256" key="7">
    <source>
        <dbReference type="RuleBase" id="RU000492"/>
    </source>
</evidence>
<dbReference type="CDD" id="cd18787">
    <property type="entry name" value="SF2_C_DEAD"/>
    <property type="match status" value="1"/>
</dbReference>
<evidence type="ECO:0000256" key="1">
    <source>
        <dbReference type="ARBA" id="ARBA00004229"/>
    </source>
</evidence>
<organism evidence="11 12">
    <name type="scientific">Chroomonas mesostigmatica CCMP1168</name>
    <dbReference type="NCBI Taxonomy" id="1195612"/>
    <lineage>
        <taxon>Eukaryota</taxon>
        <taxon>Cryptophyceae</taxon>
        <taxon>Pyrenomonadales</taxon>
        <taxon>Chroomonadaceae</taxon>
        <taxon>Chroomonas</taxon>
    </lineage>
</organism>
<accession>J7G880</accession>
<protein>
    <recommendedName>
        <fullName evidence="8">ATP-dependent RNA helicase</fullName>
        <ecNumber evidence="8">3.6.4.13</ecNumber>
    </recommendedName>
</protein>
<keyword evidence="11" id="KW-0542">Nucleomorph</keyword>
<dbReference type="EMBL" id="CP003681">
    <property type="protein sequence ID" value="AFP65493.1"/>
    <property type="molecule type" value="Genomic_DNA"/>
</dbReference>
<evidence type="ECO:0000256" key="3">
    <source>
        <dbReference type="ARBA" id="ARBA00022801"/>
    </source>
</evidence>
<dbReference type="EC" id="3.6.4.13" evidence="8"/>
<dbReference type="SMART" id="SM00490">
    <property type="entry name" value="HELICc"/>
    <property type="match status" value="1"/>
</dbReference>